<comment type="cofactor">
    <cofactor evidence="1 6">
        <name>FAD</name>
        <dbReference type="ChEBI" id="CHEBI:57692"/>
    </cofactor>
</comment>
<sequence>MQRRRACVAVSEHDRAPHTVSGMYAWSEEHQMIRTAMKDFIAKEIIPIRDDLEHGDLPPYEVLRKLYTQFGIAEQAEASFWKRLEFDKQVAAGEVDPSDRPSRHSGGDAGFSLIPTIELCRQCPGLVTALGVSTGLTASAINGKGTIAQRERWVPDLLTLRTVGAWAITEPNSGSDAFGSMLATARRDGDEYVLNGNKTFITNGPYADTIVFICKLDEGNDPKERKVLSFVLDAGMEGLTQTPPLRKMGMHSSPTGELFLDDVRVGKDRLIGEDEDPKSGGGRSGAKATFQQERAGVAAMALGIIEQCLEVSVAYAKERVQFGQPIGEFQLIQQKLATMEVARMNIQNLVWRTIEMSNAGETMTFAEASAMKLYSAQQATACALEAVQLHGGNGYMAEYHVEQLARDAKVLQIYAGTDEIQTRAIAKALLAD</sequence>
<evidence type="ECO:0000313" key="11">
    <source>
        <dbReference type="Proteomes" id="UP000294558"/>
    </source>
</evidence>
<dbReference type="Gene3D" id="2.40.110.10">
    <property type="entry name" value="Butyryl-CoA Dehydrogenase, subunit A, domain 2"/>
    <property type="match status" value="1"/>
</dbReference>
<evidence type="ECO:0000259" key="8">
    <source>
        <dbReference type="Pfam" id="PF02770"/>
    </source>
</evidence>
<dbReference type="GO" id="GO:0050660">
    <property type="term" value="F:flavin adenine dinucleotide binding"/>
    <property type="evidence" value="ECO:0007669"/>
    <property type="project" value="InterPro"/>
</dbReference>
<dbReference type="Gene3D" id="1.10.540.10">
    <property type="entry name" value="Acyl-CoA dehydrogenase/oxidase, N-terminal domain"/>
    <property type="match status" value="1"/>
</dbReference>
<dbReference type="FunFam" id="1.20.140.10:FF:000001">
    <property type="entry name" value="Acyl-CoA dehydrogenase"/>
    <property type="match status" value="1"/>
</dbReference>
<evidence type="ECO:0000313" key="10">
    <source>
        <dbReference type="EMBL" id="TDT16427.1"/>
    </source>
</evidence>
<accession>A0A4R7HYX4</accession>
<dbReference type="InterPro" id="IPR009100">
    <property type="entry name" value="AcylCoA_DH/oxidase_NM_dom_sf"/>
</dbReference>
<dbReference type="Proteomes" id="UP000294558">
    <property type="component" value="Unassembled WGS sequence"/>
</dbReference>
<dbReference type="PANTHER" id="PTHR43884:SF12">
    <property type="entry name" value="ISOVALERYL-COA DEHYDROGENASE, MITOCHONDRIAL-RELATED"/>
    <property type="match status" value="1"/>
</dbReference>
<evidence type="ECO:0008006" key="12">
    <source>
        <dbReference type="Google" id="ProtNLM"/>
    </source>
</evidence>
<evidence type="ECO:0000256" key="6">
    <source>
        <dbReference type="RuleBase" id="RU362125"/>
    </source>
</evidence>
<evidence type="ECO:0000256" key="1">
    <source>
        <dbReference type="ARBA" id="ARBA00001974"/>
    </source>
</evidence>
<dbReference type="Pfam" id="PF02770">
    <property type="entry name" value="Acyl-CoA_dh_M"/>
    <property type="match status" value="1"/>
</dbReference>
<feature type="domain" description="Acyl-CoA dehydrogenase/oxidase C-terminal" evidence="7">
    <location>
        <begin position="281"/>
        <end position="430"/>
    </location>
</feature>
<dbReference type="SUPFAM" id="SSF47203">
    <property type="entry name" value="Acyl-CoA dehydrogenase C-terminal domain-like"/>
    <property type="match status" value="1"/>
</dbReference>
<dbReference type="SUPFAM" id="SSF56645">
    <property type="entry name" value="Acyl-CoA dehydrogenase NM domain-like"/>
    <property type="match status" value="1"/>
</dbReference>
<comment type="similarity">
    <text evidence="2 6">Belongs to the acyl-CoA dehydrogenase family.</text>
</comment>
<name>A0A4R7HYX4_9ACTN</name>
<organism evidence="10 11">
    <name type="scientific">Ilumatobacter fluminis</name>
    <dbReference type="NCBI Taxonomy" id="467091"/>
    <lineage>
        <taxon>Bacteria</taxon>
        <taxon>Bacillati</taxon>
        <taxon>Actinomycetota</taxon>
        <taxon>Acidimicrobiia</taxon>
        <taxon>Acidimicrobiales</taxon>
        <taxon>Ilumatobacteraceae</taxon>
        <taxon>Ilumatobacter</taxon>
    </lineage>
</organism>
<feature type="domain" description="Acyl-CoA dehydrogenase/oxidase N-terminal" evidence="9">
    <location>
        <begin position="108"/>
        <end position="159"/>
    </location>
</feature>
<evidence type="ECO:0000259" key="9">
    <source>
        <dbReference type="Pfam" id="PF02771"/>
    </source>
</evidence>
<evidence type="ECO:0000256" key="5">
    <source>
        <dbReference type="ARBA" id="ARBA00023002"/>
    </source>
</evidence>
<reference evidence="10 11" key="1">
    <citation type="submission" date="2019-03" db="EMBL/GenBank/DDBJ databases">
        <title>Sequencing the genomes of 1000 actinobacteria strains.</title>
        <authorList>
            <person name="Klenk H.-P."/>
        </authorList>
    </citation>
    <scope>NUCLEOTIDE SEQUENCE [LARGE SCALE GENOMIC DNA]</scope>
    <source>
        <strain evidence="10 11">DSM 18936</strain>
    </source>
</reference>
<dbReference type="Pfam" id="PF02771">
    <property type="entry name" value="Acyl-CoA_dh_N"/>
    <property type="match status" value="1"/>
</dbReference>
<dbReference type="InterPro" id="IPR009075">
    <property type="entry name" value="AcylCo_DH/oxidase_C"/>
</dbReference>
<dbReference type="PROSITE" id="PS00072">
    <property type="entry name" value="ACYL_COA_DH_1"/>
    <property type="match status" value="1"/>
</dbReference>
<dbReference type="InterPro" id="IPR006091">
    <property type="entry name" value="Acyl-CoA_Oxase/DH_mid-dom"/>
</dbReference>
<dbReference type="InterPro" id="IPR036250">
    <property type="entry name" value="AcylCo_DH-like_C"/>
</dbReference>
<dbReference type="InterPro" id="IPR046373">
    <property type="entry name" value="Acyl-CoA_Oxase/DH_mid-dom_sf"/>
</dbReference>
<protein>
    <recommendedName>
        <fullName evidence="12">Acyl-CoA dehydrogenase</fullName>
    </recommendedName>
</protein>
<keyword evidence="4 6" id="KW-0274">FAD</keyword>
<keyword evidence="11" id="KW-1185">Reference proteome</keyword>
<evidence type="ECO:0000256" key="2">
    <source>
        <dbReference type="ARBA" id="ARBA00009347"/>
    </source>
</evidence>
<dbReference type="Gene3D" id="1.20.140.10">
    <property type="entry name" value="Butyryl-CoA Dehydrogenase, subunit A, domain 3"/>
    <property type="match status" value="1"/>
</dbReference>
<comment type="caution">
    <text evidence="10">The sequence shown here is derived from an EMBL/GenBank/DDBJ whole genome shotgun (WGS) entry which is preliminary data.</text>
</comment>
<proteinExistence type="inferred from homology"/>
<gene>
    <name evidence="10" type="ORF">BDK89_2017</name>
</gene>
<dbReference type="InterPro" id="IPR013786">
    <property type="entry name" value="AcylCoA_DH/ox_N"/>
</dbReference>
<keyword evidence="5 6" id="KW-0560">Oxidoreductase</keyword>
<dbReference type="AlphaFoldDB" id="A0A4R7HYX4"/>
<evidence type="ECO:0000256" key="3">
    <source>
        <dbReference type="ARBA" id="ARBA00022630"/>
    </source>
</evidence>
<dbReference type="EMBL" id="SOAU01000001">
    <property type="protein sequence ID" value="TDT16427.1"/>
    <property type="molecule type" value="Genomic_DNA"/>
</dbReference>
<keyword evidence="3 6" id="KW-0285">Flavoprotein</keyword>
<dbReference type="PANTHER" id="PTHR43884">
    <property type="entry name" value="ACYL-COA DEHYDROGENASE"/>
    <property type="match status" value="1"/>
</dbReference>
<dbReference type="InterPro" id="IPR037069">
    <property type="entry name" value="AcylCoA_DH/ox_N_sf"/>
</dbReference>
<dbReference type="GO" id="GO:0003995">
    <property type="term" value="F:acyl-CoA dehydrogenase activity"/>
    <property type="evidence" value="ECO:0007669"/>
    <property type="project" value="InterPro"/>
</dbReference>
<evidence type="ECO:0000259" key="7">
    <source>
        <dbReference type="Pfam" id="PF00441"/>
    </source>
</evidence>
<dbReference type="InterPro" id="IPR006089">
    <property type="entry name" value="Acyl-CoA_DH_CS"/>
</dbReference>
<evidence type="ECO:0000256" key="4">
    <source>
        <dbReference type="ARBA" id="ARBA00022827"/>
    </source>
</evidence>
<feature type="domain" description="Acyl-CoA oxidase/dehydrogenase middle" evidence="8">
    <location>
        <begin position="165"/>
        <end position="263"/>
    </location>
</feature>
<dbReference type="Pfam" id="PF00441">
    <property type="entry name" value="Acyl-CoA_dh_1"/>
    <property type="match status" value="1"/>
</dbReference>